<feature type="transmembrane region" description="Helical" evidence="1">
    <location>
        <begin position="116"/>
        <end position="137"/>
    </location>
</feature>
<name>A0A0J9FP98_SPHYA</name>
<dbReference type="Proteomes" id="UP000037029">
    <property type="component" value="Chromosome"/>
</dbReference>
<evidence type="ECO:0000313" key="2">
    <source>
        <dbReference type="EMBL" id="ATP18555.1"/>
    </source>
</evidence>
<reference evidence="2 3" key="1">
    <citation type="submission" date="2017-04" db="EMBL/GenBank/DDBJ databases">
        <title>Characterization, genome and methylation analysis of a phthalic acid esters degrading strain Sphingobium yanoikuyae SHJ.</title>
        <authorList>
            <person name="Feng L."/>
        </authorList>
    </citation>
    <scope>NUCLEOTIDE SEQUENCE [LARGE SCALE GENOMIC DNA]</scope>
    <source>
        <strain evidence="2 3">SHJ</strain>
    </source>
</reference>
<sequence>MERDWERAQEQGRRDEETFRRIHQLVKRGYQPDWTIAQVEDAIWFEHPGRTDRLILYPDGKVVNVDKKVIINPADKDDKDRIYNVDKGDPGIFDRWLRTVELPTWRQRTRADREKYVWIPLTMVMFYGIIWCAMWVVKQIWASI</sequence>
<dbReference type="AlphaFoldDB" id="A0A0J9FP98"/>
<keyword evidence="1" id="KW-0472">Membrane</keyword>
<evidence type="ECO:0000256" key="1">
    <source>
        <dbReference type="SAM" id="Phobius"/>
    </source>
</evidence>
<dbReference type="EMBL" id="CP020925">
    <property type="protein sequence ID" value="ATP18555.1"/>
    <property type="molecule type" value="Genomic_DNA"/>
</dbReference>
<protein>
    <submittedName>
        <fullName evidence="2">Uncharacterized protein</fullName>
    </submittedName>
</protein>
<keyword evidence="1" id="KW-0812">Transmembrane</keyword>
<proteinExistence type="predicted"/>
<keyword evidence="1" id="KW-1133">Transmembrane helix</keyword>
<accession>A0A0J9FP98</accession>
<dbReference type="RefSeq" id="WP_048938307.1">
    <property type="nucleotide sequence ID" value="NZ_CP020925.1"/>
</dbReference>
<evidence type="ECO:0000313" key="3">
    <source>
        <dbReference type="Proteomes" id="UP000037029"/>
    </source>
</evidence>
<organism evidence="2 3">
    <name type="scientific">Sphingobium yanoikuyae</name>
    <name type="common">Sphingomonas yanoikuyae</name>
    <dbReference type="NCBI Taxonomy" id="13690"/>
    <lineage>
        <taxon>Bacteria</taxon>
        <taxon>Pseudomonadati</taxon>
        <taxon>Pseudomonadota</taxon>
        <taxon>Alphaproteobacteria</taxon>
        <taxon>Sphingomonadales</taxon>
        <taxon>Sphingomonadaceae</taxon>
        <taxon>Sphingobium</taxon>
    </lineage>
</organism>
<gene>
    <name evidence="2" type="ORF">BV87_09235</name>
</gene>